<keyword evidence="5" id="KW-0482">Metalloprotease</keyword>
<dbReference type="InterPro" id="IPR010994">
    <property type="entry name" value="RuvA_2-like"/>
</dbReference>
<dbReference type="NCBIfam" id="TIGR00608">
    <property type="entry name" value="radc"/>
    <property type="match status" value="1"/>
</dbReference>
<reference evidence="8 9" key="1">
    <citation type="submission" date="2024-04" db="EMBL/GenBank/DDBJ databases">
        <title>Human intestinal bacterial collection.</title>
        <authorList>
            <person name="Pauvert C."/>
            <person name="Hitch T.C.A."/>
            <person name="Clavel T."/>
        </authorList>
    </citation>
    <scope>NUCLEOTIDE SEQUENCE [LARGE SCALE GENOMIC DNA]</scope>
    <source>
        <strain evidence="8 9">CLA-AA-H174</strain>
    </source>
</reference>
<evidence type="ECO:0000256" key="1">
    <source>
        <dbReference type="ARBA" id="ARBA00022670"/>
    </source>
</evidence>
<dbReference type="PROSITE" id="PS50249">
    <property type="entry name" value="MPN"/>
    <property type="match status" value="1"/>
</dbReference>
<dbReference type="CDD" id="cd08071">
    <property type="entry name" value="MPN_DUF2466"/>
    <property type="match status" value="1"/>
</dbReference>
<accession>A0ABV1G1S4</accession>
<dbReference type="InterPro" id="IPR046778">
    <property type="entry name" value="UPF0758_N"/>
</dbReference>
<organism evidence="8 9">
    <name type="scientific">Segatella sinensis</name>
    <dbReference type="NCBI Taxonomy" id="3085167"/>
    <lineage>
        <taxon>Bacteria</taxon>
        <taxon>Pseudomonadati</taxon>
        <taxon>Bacteroidota</taxon>
        <taxon>Bacteroidia</taxon>
        <taxon>Bacteroidales</taxon>
        <taxon>Prevotellaceae</taxon>
        <taxon>Segatella</taxon>
    </lineage>
</organism>
<keyword evidence="9" id="KW-1185">Reference proteome</keyword>
<evidence type="ECO:0000256" key="6">
    <source>
        <dbReference type="RuleBase" id="RU003797"/>
    </source>
</evidence>
<dbReference type="InterPro" id="IPR037518">
    <property type="entry name" value="MPN"/>
</dbReference>
<gene>
    <name evidence="8" type="primary">radC</name>
    <name evidence="8" type="ORF">AAAT87_13110</name>
</gene>
<dbReference type="Pfam" id="PF20582">
    <property type="entry name" value="UPF0758_N"/>
    <property type="match status" value="1"/>
</dbReference>
<dbReference type="PANTHER" id="PTHR30471">
    <property type="entry name" value="DNA REPAIR PROTEIN RADC"/>
    <property type="match status" value="1"/>
</dbReference>
<evidence type="ECO:0000313" key="8">
    <source>
        <dbReference type="EMBL" id="MEQ2509189.1"/>
    </source>
</evidence>
<dbReference type="Gene3D" id="1.10.150.20">
    <property type="entry name" value="5' to 3' exonuclease, C-terminal subdomain"/>
    <property type="match status" value="1"/>
</dbReference>
<comment type="caution">
    <text evidence="8">The sequence shown here is derived from an EMBL/GenBank/DDBJ whole genome shotgun (WGS) entry which is preliminary data.</text>
</comment>
<keyword evidence="2" id="KW-0479">Metal-binding</keyword>
<protein>
    <submittedName>
        <fullName evidence="8">DNA repair protein RadC</fullName>
    </submittedName>
</protein>
<comment type="similarity">
    <text evidence="6">Belongs to the UPF0758 family.</text>
</comment>
<evidence type="ECO:0000256" key="3">
    <source>
        <dbReference type="ARBA" id="ARBA00022801"/>
    </source>
</evidence>
<evidence type="ECO:0000259" key="7">
    <source>
        <dbReference type="PROSITE" id="PS50249"/>
    </source>
</evidence>
<dbReference type="Proteomes" id="UP001465717">
    <property type="component" value="Unassembled WGS sequence"/>
</dbReference>
<sequence>MRQNFSGFCMEEHPQYKAYNNGLGNLTTVELISLVIGTGTQKNVEQARQIYNVMEESLRNIAKARVEDLQVVQGIGDTKAIALQAAIELGKRYSLENMAERPDMGSSLAIYNFLLPHVRDLEVEECHLLLMNQNFKLIKHVPMSHGGLTETAVDVRRIMREAVLNNATILALAHNHPSNSPHPSRADDMLTKSVKEACDIMRIFFMDHVIIADGCYYSYHDRGKMGL</sequence>
<keyword evidence="3" id="KW-0378">Hydrolase</keyword>
<keyword evidence="4" id="KW-0862">Zinc</keyword>
<evidence type="ECO:0000256" key="4">
    <source>
        <dbReference type="ARBA" id="ARBA00022833"/>
    </source>
</evidence>
<dbReference type="SUPFAM" id="SSF47781">
    <property type="entry name" value="RuvA domain 2-like"/>
    <property type="match status" value="1"/>
</dbReference>
<feature type="domain" description="MPN" evidence="7">
    <location>
        <begin position="103"/>
        <end position="225"/>
    </location>
</feature>
<dbReference type="RefSeq" id="WP_349226642.1">
    <property type="nucleotide sequence ID" value="NZ_JBBNFG020000028.1"/>
</dbReference>
<proteinExistence type="inferred from homology"/>
<name>A0ABV1G1S4_9BACT</name>
<dbReference type="InterPro" id="IPR025657">
    <property type="entry name" value="RadC_JAB"/>
</dbReference>
<evidence type="ECO:0000256" key="5">
    <source>
        <dbReference type="ARBA" id="ARBA00023049"/>
    </source>
</evidence>
<dbReference type="SUPFAM" id="SSF102712">
    <property type="entry name" value="JAB1/MPN domain"/>
    <property type="match status" value="1"/>
</dbReference>
<dbReference type="Pfam" id="PF04002">
    <property type="entry name" value="RadC"/>
    <property type="match status" value="1"/>
</dbReference>
<dbReference type="InterPro" id="IPR001405">
    <property type="entry name" value="UPF0758"/>
</dbReference>
<evidence type="ECO:0000256" key="2">
    <source>
        <dbReference type="ARBA" id="ARBA00022723"/>
    </source>
</evidence>
<keyword evidence="1" id="KW-0645">Protease</keyword>
<evidence type="ECO:0000313" key="9">
    <source>
        <dbReference type="Proteomes" id="UP001465717"/>
    </source>
</evidence>
<dbReference type="Gene3D" id="3.40.140.10">
    <property type="entry name" value="Cytidine Deaminase, domain 2"/>
    <property type="match status" value="1"/>
</dbReference>
<dbReference type="EMBL" id="JBBNGE010000059">
    <property type="protein sequence ID" value="MEQ2509189.1"/>
    <property type="molecule type" value="Genomic_DNA"/>
</dbReference>
<dbReference type="PANTHER" id="PTHR30471:SF3">
    <property type="entry name" value="UPF0758 PROTEIN YEES-RELATED"/>
    <property type="match status" value="1"/>
</dbReference>